<dbReference type="RefSeq" id="WP_015161365.1">
    <property type="nucleotide sequence ID" value="NC_019697.1"/>
</dbReference>
<dbReference type="OrthoDB" id="509458at2"/>
<dbReference type="eggNOG" id="COG3637">
    <property type="taxonomic scope" value="Bacteria"/>
</dbReference>
<sequence length="229" mass="23534">MHPTIPPTATPQIVSTVAQQHRTAPIAKSTTGAAQKLGTLSTVAMPNWQDRSPLTSPNIHAKPKAIAQSELPGGSTPPPPPSPGSAPSTIDTGDGYPTRIPANYFGPAIGFGSGSAAFGIISRFPFGTNYSIRPSAVFGNGGTIVRVPITYDFALGDREPFERNPLVTFHAGGGVQYSSGINGASSSQFGLLGTIGVDVNLFEGVALLGSFNTDFGSISGTNIGLGFEF</sequence>
<keyword evidence="3" id="KW-1185">Reference proteome</keyword>
<organism evidence="2 3">
    <name type="scientific">Chamaesiphon minutus (strain ATCC 27169 / PCC 6605)</name>
    <dbReference type="NCBI Taxonomy" id="1173020"/>
    <lineage>
        <taxon>Bacteria</taxon>
        <taxon>Bacillati</taxon>
        <taxon>Cyanobacteriota</taxon>
        <taxon>Cyanophyceae</taxon>
        <taxon>Gomontiellales</taxon>
        <taxon>Chamaesiphonaceae</taxon>
        <taxon>Chamaesiphon</taxon>
    </lineage>
</organism>
<dbReference type="KEGG" id="cmp:Cha6605_4316"/>
<feature type="region of interest" description="Disordered" evidence="1">
    <location>
        <begin position="68"/>
        <end position="97"/>
    </location>
</feature>
<name>K9ULF9_CHAP6</name>
<proteinExistence type="predicted"/>
<evidence type="ECO:0000256" key="1">
    <source>
        <dbReference type="SAM" id="MobiDB-lite"/>
    </source>
</evidence>
<protein>
    <recommendedName>
        <fullName evidence="4">Outer membrane protein beta-barrel domain-containing protein</fullName>
    </recommendedName>
</protein>
<dbReference type="HOGENOM" id="CLU_1208045_0_0_3"/>
<evidence type="ECO:0008006" key="4">
    <source>
        <dbReference type="Google" id="ProtNLM"/>
    </source>
</evidence>
<evidence type="ECO:0000313" key="2">
    <source>
        <dbReference type="EMBL" id="AFY95256.1"/>
    </source>
</evidence>
<dbReference type="Proteomes" id="UP000010366">
    <property type="component" value="Chromosome"/>
</dbReference>
<reference evidence="2 3" key="1">
    <citation type="submission" date="2012-05" db="EMBL/GenBank/DDBJ databases">
        <title>Finished chromosome of genome of Chamaesiphon sp. PCC 6605.</title>
        <authorList>
            <consortium name="US DOE Joint Genome Institute"/>
            <person name="Gugger M."/>
            <person name="Coursin T."/>
            <person name="Rippka R."/>
            <person name="Tandeau De Marsac N."/>
            <person name="Huntemann M."/>
            <person name="Wei C.-L."/>
            <person name="Han J."/>
            <person name="Detter J.C."/>
            <person name="Han C."/>
            <person name="Tapia R."/>
            <person name="Chen A."/>
            <person name="Kyrpides N."/>
            <person name="Mavromatis K."/>
            <person name="Markowitz V."/>
            <person name="Szeto E."/>
            <person name="Ivanova N."/>
            <person name="Pagani I."/>
            <person name="Pati A."/>
            <person name="Goodwin L."/>
            <person name="Nordberg H.P."/>
            <person name="Cantor M.N."/>
            <person name="Hua S.X."/>
            <person name="Woyke T."/>
            <person name="Kerfeld C.A."/>
        </authorList>
    </citation>
    <scope>NUCLEOTIDE SEQUENCE [LARGE SCALE GENOMIC DNA]</scope>
    <source>
        <strain evidence="3">ATCC 27169 / PCC 6605</strain>
    </source>
</reference>
<dbReference type="EMBL" id="CP003600">
    <property type="protein sequence ID" value="AFY95256.1"/>
    <property type="molecule type" value="Genomic_DNA"/>
</dbReference>
<gene>
    <name evidence="2" type="ORF">Cha6605_4316</name>
</gene>
<feature type="compositionally biased region" description="Pro residues" evidence="1">
    <location>
        <begin position="75"/>
        <end position="84"/>
    </location>
</feature>
<accession>K9ULF9</accession>
<dbReference type="AlphaFoldDB" id="K9ULF9"/>
<evidence type="ECO:0000313" key="3">
    <source>
        <dbReference type="Proteomes" id="UP000010366"/>
    </source>
</evidence>